<feature type="compositionally biased region" description="Basic and acidic residues" evidence="1">
    <location>
        <begin position="358"/>
        <end position="380"/>
    </location>
</feature>
<feature type="compositionally biased region" description="Basic and acidic residues" evidence="1">
    <location>
        <begin position="409"/>
        <end position="429"/>
    </location>
</feature>
<evidence type="ECO:0000313" key="3">
    <source>
        <dbReference type="Proteomes" id="UP001148614"/>
    </source>
</evidence>
<protein>
    <submittedName>
        <fullName evidence="2">Uncharacterized protein</fullName>
    </submittedName>
</protein>
<dbReference type="AlphaFoldDB" id="A0A9W8NIN1"/>
<evidence type="ECO:0000256" key="1">
    <source>
        <dbReference type="SAM" id="MobiDB-lite"/>
    </source>
</evidence>
<name>A0A9W8NIN1_9PEZI</name>
<accession>A0A9W8NIN1</accession>
<keyword evidence="3" id="KW-1185">Reference proteome</keyword>
<dbReference type="Proteomes" id="UP001148614">
    <property type="component" value="Unassembled WGS sequence"/>
</dbReference>
<gene>
    <name evidence="2" type="ORF">NPX13_g2720</name>
</gene>
<evidence type="ECO:0000313" key="2">
    <source>
        <dbReference type="EMBL" id="KAJ3577848.1"/>
    </source>
</evidence>
<dbReference type="EMBL" id="JANPWZ010000301">
    <property type="protein sequence ID" value="KAJ3577848.1"/>
    <property type="molecule type" value="Genomic_DNA"/>
</dbReference>
<proteinExistence type="predicted"/>
<sequence length="542" mass="61147">MPPRKQPKDSDDPTAGSKYSITSDYTRCMDNVIDSTITKWPPLTKAQVNAMCRMTMFERGGEPRWTENDLQASDPSNTLLHYVEVPKITSCRTAKRLYKISQDWSSAPGAKPMKSRKLWRRHGLQASWSNKLYLLIAAIQFTCFCENGVDRDHFRPEHHGNPLLKAICDCQQHKVGMSVPSLMRKVKKTLKKTKRMALKRVQHLSLDSRSYLEAQDRFQTATVQEPRPLYASLAPVDNSYKTPQHADSSYKLFTLARPSGASLDRDEPAGDDTFSWVRKLALEGLRANALEYIRTFREEGLRWAFYPSHTPDLFEYTNDREYSAEYDAFTSSGSRRSALGSKQAISDSDTSSEDNDDNSYKTLDEIQTQHHSDSTARTRPIDYNGSNDDFLGETRLTQKVPLAEQIKGSGDRIDNPTKRPASDGQEDYRTASTNKRQRNRRYEKGPSDNLSDINDLASTLASRRLTSTNSMIRKATNNNKGKGRAIVIPSDDDSSEDDHSSTRVKDPVFRTQRVPPGIQDCRGQGEDLDNSQLCNSGGATSD</sequence>
<organism evidence="2 3">
    <name type="scientific">Xylaria arbuscula</name>
    <dbReference type="NCBI Taxonomy" id="114810"/>
    <lineage>
        <taxon>Eukaryota</taxon>
        <taxon>Fungi</taxon>
        <taxon>Dikarya</taxon>
        <taxon>Ascomycota</taxon>
        <taxon>Pezizomycotina</taxon>
        <taxon>Sordariomycetes</taxon>
        <taxon>Xylariomycetidae</taxon>
        <taxon>Xylariales</taxon>
        <taxon>Xylariaceae</taxon>
        <taxon>Xylaria</taxon>
    </lineage>
</organism>
<comment type="caution">
    <text evidence="2">The sequence shown here is derived from an EMBL/GenBank/DDBJ whole genome shotgun (WGS) entry which is preliminary data.</text>
</comment>
<feature type="compositionally biased region" description="Polar residues" evidence="1">
    <location>
        <begin position="530"/>
        <end position="542"/>
    </location>
</feature>
<feature type="region of interest" description="Disordered" evidence="1">
    <location>
        <begin position="333"/>
        <end position="453"/>
    </location>
</feature>
<feature type="compositionally biased region" description="Polar residues" evidence="1">
    <location>
        <begin position="467"/>
        <end position="480"/>
    </location>
</feature>
<feature type="region of interest" description="Disordered" evidence="1">
    <location>
        <begin position="467"/>
        <end position="542"/>
    </location>
</feature>
<reference evidence="2" key="1">
    <citation type="submission" date="2022-07" db="EMBL/GenBank/DDBJ databases">
        <title>Genome Sequence of Xylaria arbuscula.</title>
        <authorList>
            <person name="Buettner E."/>
        </authorList>
    </citation>
    <scope>NUCLEOTIDE SEQUENCE</scope>
    <source>
        <strain evidence="2">VT107</strain>
    </source>
</reference>
<feature type="compositionally biased region" description="Basic and acidic residues" evidence="1">
    <location>
        <begin position="497"/>
        <end position="508"/>
    </location>
</feature>